<proteinExistence type="predicted"/>
<organism evidence="1">
    <name type="scientific">Arion vulgaris</name>
    <dbReference type="NCBI Taxonomy" id="1028688"/>
    <lineage>
        <taxon>Eukaryota</taxon>
        <taxon>Metazoa</taxon>
        <taxon>Spiralia</taxon>
        <taxon>Lophotrochozoa</taxon>
        <taxon>Mollusca</taxon>
        <taxon>Gastropoda</taxon>
        <taxon>Heterobranchia</taxon>
        <taxon>Euthyneura</taxon>
        <taxon>Panpulmonata</taxon>
        <taxon>Eupulmonata</taxon>
        <taxon>Stylommatophora</taxon>
        <taxon>Helicina</taxon>
        <taxon>Arionoidea</taxon>
        <taxon>Arionidae</taxon>
        <taxon>Arion</taxon>
    </lineage>
</organism>
<dbReference type="AlphaFoldDB" id="A0A0B7AVG0"/>
<reference evidence="1" key="1">
    <citation type="submission" date="2014-12" db="EMBL/GenBank/DDBJ databases">
        <title>Insight into the proteome of Arion vulgaris.</title>
        <authorList>
            <person name="Aradska J."/>
            <person name="Bulat T."/>
            <person name="Smidak R."/>
            <person name="Sarate P."/>
            <person name="Gangsoo J."/>
            <person name="Sialana F."/>
            <person name="Bilban M."/>
            <person name="Lubec G."/>
        </authorList>
    </citation>
    <scope>NUCLEOTIDE SEQUENCE</scope>
    <source>
        <tissue evidence="1">Skin</tissue>
    </source>
</reference>
<feature type="non-terminal residue" evidence="1">
    <location>
        <position position="55"/>
    </location>
</feature>
<sequence>MRSYGVSGFSMKSSYSLSSISLSHSGESYFDFRCTCNLSPFPPVWCRGLQWKQRI</sequence>
<evidence type="ECO:0000313" key="1">
    <source>
        <dbReference type="EMBL" id="CEK83860.1"/>
    </source>
</evidence>
<name>A0A0B7AVG0_9EUPU</name>
<accession>A0A0B7AVG0</accession>
<gene>
    <name evidence="1" type="primary">ORF139378</name>
</gene>
<protein>
    <submittedName>
        <fullName evidence="1">Uncharacterized protein</fullName>
    </submittedName>
</protein>
<dbReference type="EMBL" id="HACG01036995">
    <property type="protein sequence ID" value="CEK83860.1"/>
    <property type="molecule type" value="Transcribed_RNA"/>
</dbReference>